<dbReference type="Pfam" id="PF00561">
    <property type="entry name" value="Abhydrolase_1"/>
    <property type="match status" value="1"/>
</dbReference>
<dbReference type="EMBL" id="ACMP01000060">
    <property type="protein sequence ID" value="EEL71268.1"/>
    <property type="molecule type" value="Genomic_DNA"/>
</dbReference>
<dbReference type="SUPFAM" id="SSF53474">
    <property type="entry name" value="alpha/beta-Hydrolases"/>
    <property type="match status" value="1"/>
</dbReference>
<reference evidence="2" key="1">
    <citation type="journal article" date="2012" name="Genome Res.">
        <title>Genomic characterization of the Bacillus cereus sensu lato species: Backdrop to the evolution of Bacillus anthracis.</title>
        <authorList>
            <person name="Zwick M.E."/>
            <person name="Joseph S.J."/>
            <person name="Didelot X."/>
            <person name="Chen P.E."/>
            <person name="Bishop-Lilly K.A."/>
            <person name="Stewart A.C."/>
            <person name="Willner K."/>
            <person name="Nolan N."/>
            <person name="Lentz S."/>
            <person name="Thomason M.K."/>
            <person name="Sozhamannan S."/>
            <person name="Mateczun A.J."/>
            <person name="Du L."/>
            <person name="Read T.D."/>
        </authorList>
    </citation>
    <scope>NUCLEOTIDE SEQUENCE [LARGE SCALE GENOMIC DNA]</scope>
    <source>
        <strain evidence="2">AH603</strain>
    </source>
</reference>
<dbReference type="PANTHER" id="PTHR43798">
    <property type="entry name" value="MONOACYLGLYCEROL LIPASE"/>
    <property type="match status" value="1"/>
</dbReference>
<dbReference type="InterPro" id="IPR029058">
    <property type="entry name" value="AB_hydrolase_fold"/>
</dbReference>
<accession>C2XSU7</accession>
<dbReference type="GO" id="GO:0016020">
    <property type="term" value="C:membrane"/>
    <property type="evidence" value="ECO:0007669"/>
    <property type="project" value="TreeGrafter"/>
</dbReference>
<sequence length="260" mass="30094">MKGVSFLQTNKHSEKETIIFIHGLVGNRRAFKKEHKRFSASYNIITYDLLGHGDDKGEAIDFSIQRLVDQLLNLYEKEGIKKAHICALSYGCYISTTFAQMHPEKVLSICHIGGHYNNPSRLYNVFQNFWEKRGDEYSSWLSQYASTIFPSGILRANPFAVISRNIYYRFGLQLHSSIIAESLRHRLEFDLKSKLKALPHPILWVMGEHDHLYKSCLFDLKSILPNVLYKEIPLAGHAANLFRPNYFHDLYAKFLHGKLT</sequence>
<proteinExistence type="predicted"/>
<evidence type="ECO:0000313" key="2">
    <source>
        <dbReference type="EMBL" id="EEL71268.1"/>
    </source>
</evidence>
<evidence type="ECO:0000259" key="1">
    <source>
        <dbReference type="Pfam" id="PF00561"/>
    </source>
</evidence>
<dbReference type="Gene3D" id="3.40.50.1820">
    <property type="entry name" value="alpha/beta hydrolase"/>
    <property type="match status" value="1"/>
</dbReference>
<dbReference type="AlphaFoldDB" id="C2XSU7"/>
<feature type="domain" description="AB hydrolase-1" evidence="1">
    <location>
        <begin position="17"/>
        <end position="244"/>
    </location>
</feature>
<comment type="caution">
    <text evidence="2">The sequence shown here is derived from an EMBL/GenBank/DDBJ whole genome shotgun (WGS) entry which is preliminary data.</text>
</comment>
<protein>
    <recommendedName>
        <fullName evidence="1">AB hydrolase-1 domain-containing protein</fullName>
    </recommendedName>
</protein>
<gene>
    <name evidence="2" type="ORF">bcere0026_17650</name>
</gene>
<dbReference type="PANTHER" id="PTHR43798:SF28">
    <property type="entry name" value="AB HYDROLASE-1 DOMAIN-CONTAINING PROTEIN"/>
    <property type="match status" value="1"/>
</dbReference>
<dbReference type="HOGENOM" id="CLU_020336_50_6_9"/>
<dbReference type="InterPro" id="IPR000073">
    <property type="entry name" value="AB_hydrolase_1"/>
</dbReference>
<dbReference type="Proteomes" id="UP000001753">
    <property type="component" value="Chromosome"/>
</dbReference>
<dbReference type="InterPro" id="IPR050266">
    <property type="entry name" value="AB_hydrolase_sf"/>
</dbReference>
<organism evidence="2">
    <name type="scientific">Bacillus mycoides</name>
    <dbReference type="NCBI Taxonomy" id="1405"/>
    <lineage>
        <taxon>Bacteria</taxon>
        <taxon>Bacillati</taxon>
        <taxon>Bacillota</taxon>
        <taxon>Bacilli</taxon>
        <taxon>Bacillales</taxon>
        <taxon>Bacillaceae</taxon>
        <taxon>Bacillus</taxon>
        <taxon>Bacillus cereus group</taxon>
    </lineage>
</organism>
<name>C2XSU7_BACMY</name>